<organism evidence="2 3">
    <name type="scientific">Portunus trituberculatus</name>
    <name type="common">Swimming crab</name>
    <name type="synonym">Neptunus trituberculatus</name>
    <dbReference type="NCBI Taxonomy" id="210409"/>
    <lineage>
        <taxon>Eukaryota</taxon>
        <taxon>Metazoa</taxon>
        <taxon>Ecdysozoa</taxon>
        <taxon>Arthropoda</taxon>
        <taxon>Crustacea</taxon>
        <taxon>Multicrustacea</taxon>
        <taxon>Malacostraca</taxon>
        <taxon>Eumalacostraca</taxon>
        <taxon>Eucarida</taxon>
        <taxon>Decapoda</taxon>
        <taxon>Pleocyemata</taxon>
        <taxon>Brachyura</taxon>
        <taxon>Eubrachyura</taxon>
        <taxon>Portunoidea</taxon>
        <taxon>Portunidae</taxon>
        <taxon>Portuninae</taxon>
        <taxon>Portunus</taxon>
    </lineage>
</organism>
<protein>
    <submittedName>
        <fullName evidence="2">Uncharacterized protein</fullName>
    </submittedName>
</protein>
<dbReference type="EMBL" id="VSRR010119268">
    <property type="protein sequence ID" value="MPC99650.1"/>
    <property type="molecule type" value="Genomic_DNA"/>
</dbReference>
<dbReference type="AlphaFoldDB" id="A0A5B7JS78"/>
<evidence type="ECO:0000313" key="2">
    <source>
        <dbReference type="EMBL" id="MPC99650.1"/>
    </source>
</evidence>
<proteinExistence type="predicted"/>
<accession>A0A5B7JS78</accession>
<gene>
    <name evidence="2" type="ORF">E2C01_095077</name>
</gene>
<feature type="region of interest" description="Disordered" evidence="1">
    <location>
        <begin position="1"/>
        <end position="50"/>
    </location>
</feature>
<evidence type="ECO:0000313" key="3">
    <source>
        <dbReference type="Proteomes" id="UP000324222"/>
    </source>
</evidence>
<feature type="compositionally biased region" description="Polar residues" evidence="1">
    <location>
        <begin position="13"/>
        <end position="26"/>
    </location>
</feature>
<name>A0A5B7JS78_PORTR</name>
<comment type="caution">
    <text evidence="2">The sequence shown here is derived from an EMBL/GenBank/DDBJ whole genome shotgun (WGS) entry which is preliminary data.</text>
</comment>
<dbReference type="Proteomes" id="UP000324222">
    <property type="component" value="Unassembled WGS sequence"/>
</dbReference>
<keyword evidence="3" id="KW-1185">Reference proteome</keyword>
<feature type="compositionally biased region" description="Basic and acidic residues" evidence="1">
    <location>
        <begin position="28"/>
        <end position="49"/>
    </location>
</feature>
<sequence>MPLFNLHQHRDTQPSLSLPSPIQASSLHWDKEEHKGKEGTGSEGSEKGQKVKALSVFNQEETNANGLVKHLDNFTALHFYCHGSRLHFLSECLRTDAYFDWFYNQDEH</sequence>
<evidence type="ECO:0000256" key="1">
    <source>
        <dbReference type="SAM" id="MobiDB-lite"/>
    </source>
</evidence>
<reference evidence="2 3" key="1">
    <citation type="submission" date="2019-05" db="EMBL/GenBank/DDBJ databases">
        <title>Another draft genome of Portunus trituberculatus and its Hox gene families provides insights of decapod evolution.</title>
        <authorList>
            <person name="Jeong J.-H."/>
            <person name="Song I."/>
            <person name="Kim S."/>
            <person name="Choi T."/>
            <person name="Kim D."/>
            <person name="Ryu S."/>
            <person name="Kim W."/>
        </authorList>
    </citation>
    <scope>NUCLEOTIDE SEQUENCE [LARGE SCALE GENOMIC DNA]</scope>
    <source>
        <tissue evidence="2">Muscle</tissue>
    </source>
</reference>